<evidence type="ECO:0000313" key="1">
    <source>
        <dbReference type="EMBL" id="PIW76061.1"/>
    </source>
</evidence>
<dbReference type="Proteomes" id="UP000229561">
    <property type="component" value="Unassembled WGS sequence"/>
</dbReference>
<reference evidence="2" key="1">
    <citation type="submission" date="2017-09" db="EMBL/GenBank/DDBJ databases">
        <title>Depth-based differentiation of microbial function through sediment-hosted aquifers and enrichment of novel symbionts in the deep terrestrial subsurface.</title>
        <authorList>
            <person name="Probst A.J."/>
            <person name="Ladd B."/>
            <person name="Jarett J.K."/>
            <person name="Geller-Mcgrath D.E."/>
            <person name="Sieber C.M.K."/>
            <person name="Emerson J.B."/>
            <person name="Anantharaman K."/>
            <person name="Thomas B.C."/>
            <person name="Malmstrom R."/>
            <person name="Stieglmeier M."/>
            <person name="Klingl A."/>
            <person name="Woyke T."/>
            <person name="Ryan C.M."/>
            <person name="Banfield J.F."/>
        </authorList>
    </citation>
    <scope>NUCLEOTIDE SEQUENCE [LARGE SCALE GENOMIC DNA]</scope>
</reference>
<organism evidence="1 2">
    <name type="scientific">Candidatus Portnoybacteria bacterium CG_4_8_14_3_um_filter_40_10</name>
    <dbReference type="NCBI Taxonomy" id="1974801"/>
    <lineage>
        <taxon>Bacteria</taxon>
        <taxon>Candidatus Portnoyibacteriota</taxon>
    </lineage>
</organism>
<name>A0A2M7IHV7_9BACT</name>
<sequence length="65" mass="7659">MNNEFKIEKQKYIDSAAQEYSEIMDELKKEQNQVILDFLSEIDKKKLEEIRGKIKGITENGQPKI</sequence>
<gene>
    <name evidence="1" type="ORF">CO001_03240</name>
</gene>
<dbReference type="AlphaFoldDB" id="A0A2M7IHV7"/>
<evidence type="ECO:0000313" key="2">
    <source>
        <dbReference type="Proteomes" id="UP000229561"/>
    </source>
</evidence>
<comment type="caution">
    <text evidence="1">The sequence shown here is derived from an EMBL/GenBank/DDBJ whole genome shotgun (WGS) entry which is preliminary data.</text>
</comment>
<accession>A0A2M7IHV7</accession>
<protein>
    <submittedName>
        <fullName evidence="1">Uncharacterized protein</fullName>
    </submittedName>
</protein>
<proteinExistence type="predicted"/>
<dbReference type="EMBL" id="PFGY01000087">
    <property type="protein sequence ID" value="PIW76061.1"/>
    <property type="molecule type" value="Genomic_DNA"/>
</dbReference>